<keyword evidence="3 5" id="KW-1133">Transmembrane helix</keyword>
<keyword evidence="7" id="KW-1185">Reference proteome</keyword>
<dbReference type="AlphaFoldDB" id="A0A0N5ARV5"/>
<evidence type="ECO:0000256" key="4">
    <source>
        <dbReference type="ARBA" id="ARBA00023136"/>
    </source>
</evidence>
<feature type="transmembrane region" description="Helical" evidence="5">
    <location>
        <begin position="22"/>
        <end position="43"/>
    </location>
</feature>
<evidence type="ECO:0000313" key="7">
    <source>
        <dbReference type="Proteomes" id="UP000046393"/>
    </source>
</evidence>
<dbReference type="PANTHER" id="PTHR21643">
    <property type="entry name" value="G-PROTEIN COUPLED RECEPTORS FAMILY 1 PROFILE DOMAIN-CONTAINING PROTEIN-RELATED"/>
    <property type="match status" value="1"/>
</dbReference>
<keyword evidence="4 5" id="KW-0472">Membrane</keyword>
<evidence type="ECO:0000256" key="3">
    <source>
        <dbReference type="ARBA" id="ARBA00022989"/>
    </source>
</evidence>
<name>A0A0N5ARV5_9BILA</name>
<dbReference type="InterPro" id="IPR039952">
    <property type="entry name" value="Aex-2"/>
</dbReference>
<evidence type="ECO:0000259" key="6">
    <source>
        <dbReference type="PROSITE" id="PS50262"/>
    </source>
</evidence>
<dbReference type="GO" id="GO:0016020">
    <property type="term" value="C:membrane"/>
    <property type="evidence" value="ECO:0007669"/>
    <property type="project" value="UniProtKB-SubCell"/>
</dbReference>
<dbReference type="CDD" id="cd00637">
    <property type="entry name" value="7tm_classA_rhodopsin-like"/>
    <property type="match status" value="1"/>
</dbReference>
<proteinExistence type="predicted"/>
<dbReference type="Proteomes" id="UP000046393">
    <property type="component" value="Unplaced"/>
</dbReference>
<reference evidence="8" key="1">
    <citation type="submission" date="2017-02" db="UniProtKB">
        <authorList>
            <consortium name="WormBaseParasite"/>
        </authorList>
    </citation>
    <scope>IDENTIFICATION</scope>
</reference>
<organism evidence="7 8">
    <name type="scientific">Syphacia muris</name>
    <dbReference type="NCBI Taxonomy" id="451379"/>
    <lineage>
        <taxon>Eukaryota</taxon>
        <taxon>Metazoa</taxon>
        <taxon>Ecdysozoa</taxon>
        <taxon>Nematoda</taxon>
        <taxon>Chromadorea</taxon>
        <taxon>Rhabditida</taxon>
        <taxon>Spirurina</taxon>
        <taxon>Oxyuridomorpha</taxon>
        <taxon>Oxyuroidea</taxon>
        <taxon>Oxyuridae</taxon>
        <taxon>Syphacia</taxon>
    </lineage>
</organism>
<evidence type="ECO:0000256" key="2">
    <source>
        <dbReference type="ARBA" id="ARBA00022692"/>
    </source>
</evidence>
<dbReference type="GO" id="GO:0008188">
    <property type="term" value="F:neuropeptide receptor activity"/>
    <property type="evidence" value="ECO:0007669"/>
    <property type="project" value="InterPro"/>
</dbReference>
<dbReference type="InterPro" id="IPR017452">
    <property type="entry name" value="GPCR_Rhodpsn_7TM"/>
</dbReference>
<dbReference type="Pfam" id="PF00001">
    <property type="entry name" value="7tm_1"/>
    <property type="match status" value="1"/>
</dbReference>
<dbReference type="InterPro" id="IPR000276">
    <property type="entry name" value="GPCR_Rhodpsn"/>
</dbReference>
<evidence type="ECO:0000313" key="8">
    <source>
        <dbReference type="WBParaSite" id="SMUV_0000749901-mRNA-1"/>
    </source>
</evidence>
<protein>
    <submittedName>
        <fullName evidence="8">G_PROTEIN_RECEP_F1_2 domain-containing protein</fullName>
    </submittedName>
</protein>
<dbReference type="WBParaSite" id="SMUV_0000749901-mRNA-1">
    <property type="protein sequence ID" value="SMUV_0000749901-mRNA-1"/>
    <property type="gene ID" value="SMUV_0000749901"/>
</dbReference>
<keyword evidence="2 5" id="KW-0812">Transmembrane</keyword>
<feature type="transmembrane region" description="Helical" evidence="5">
    <location>
        <begin position="130"/>
        <end position="149"/>
    </location>
</feature>
<feature type="domain" description="G-protein coupled receptors family 1 profile" evidence="6">
    <location>
        <begin position="34"/>
        <end position="289"/>
    </location>
</feature>
<evidence type="ECO:0000256" key="5">
    <source>
        <dbReference type="SAM" id="Phobius"/>
    </source>
</evidence>
<feature type="transmembrane region" description="Helical" evidence="5">
    <location>
        <begin position="89"/>
        <end position="109"/>
    </location>
</feature>
<feature type="transmembrane region" description="Helical" evidence="5">
    <location>
        <begin position="277"/>
        <end position="295"/>
    </location>
</feature>
<dbReference type="SUPFAM" id="SSF81321">
    <property type="entry name" value="Family A G protein-coupled receptor-like"/>
    <property type="match status" value="1"/>
</dbReference>
<accession>A0A0N5ARV5</accession>
<feature type="transmembrane region" description="Helical" evidence="5">
    <location>
        <begin position="231"/>
        <end position="257"/>
    </location>
</feature>
<feature type="transmembrane region" description="Helical" evidence="5">
    <location>
        <begin position="186"/>
        <end position="210"/>
    </location>
</feature>
<dbReference type="Gene3D" id="1.20.1070.10">
    <property type="entry name" value="Rhodopsin 7-helix transmembrane proteins"/>
    <property type="match status" value="1"/>
</dbReference>
<evidence type="ECO:0000256" key="1">
    <source>
        <dbReference type="ARBA" id="ARBA00004370"/>
    </source>
</evidence>
<dbReference type="PROSITE" id="PS50262">
    <property type="entry name" value="G_PROTEIN_RECEP_F1_2"/>
    <property type="match status" value="1"/>
</dbReference>
<sequence>MNESSNVSALDSTPGLTTLEEAFYLGTGITGFAFNALVLFIAYMFVDTYDKPRQLIVINMTAADLVMCLIYMATRPYLQYFPSYLCYPYYVIVCSSQLCSCFNLLWLNLDKLVFVQFPLHYYSVVTRIRLMVLTTMTWLILGLFAAIGYSSLRYVDDANLYCSDNDPSIVVNQFQRRCDMVFVGKAFFVSIMISYVLILLSSFTISVIIFTIARRTSRMEKKSHSKKFRQLFFLFSSTLWTFFTCLPYRALYLYAYIENVVSFAPRPPDFFHTLVDIFFRILVLGMVIFITGNNITQIDTYLKAAIIIKES</sequence>
<dbReference type="PANTHER" id="PTHR21643:SF2">
    <property type="entry name" value="G-PROTEIN COUPLED RECEPTOR AEX-2"/>
    <property type="match status" value="1"/>
</dbReference>
<feature type="transmembrane region" description="Helical" evidence="5">
    <location>
        <begin position="55"/>
        <end position="74"/>
    </location>
</feature>
<comment type="subcellular location">
    <subcellularLocation>
        <location evidence="1">Membrane</location>
    </subcellularLocation>
</comment>